<gene>
    <name evidence="2" type="ORF">A7456_10690</name>
    <name evidence="3" type="ORF">I6G26_05795</name>
</gene>
<evidence type="ECO:0000313" key="2">
    <source>
        <dbReference type="EMBL" id="OBX84256.1"/>
    </source>
</evidence>
<organism evidence="2 4">
    <name type="scientific">Moraxella nonliquefaciens</name>
    <dbReference type="NCBI Taxonomy" id="478"/>
    <lineage>
        <taxon>Bacteria</taxon>
        <taxon>Pseudomonadati</taxon>
        <taxon>Pseudomonadota</taxon>
        <taxon>Gammaproteobacteria</taxon>
        <taxon>Moraxellales</taxon>
        <taxon>Moraxellaceae</taxon>
        <taxon>Moraxella</taxon>
    </lineage>
</organism>
<keyword evidence="1" id="KW-1133">Transmembrane helix</keyword>
<name>A0A1B8QKY8_MORNO</name>
<accession>A0A1B8QKY8</accession>
<dbReference type="EMBL" id="CP065728">
    <property type="protein sequence ID" value="QPT45487.1"/>
    <property type="molecule type" value="Genomic_DNA"/>
</dbReference>
<feature type="transmembrane region" description="Helical" evidence="1">
    <location>
        <begin position="7"/>
        <end position="27"/>
    </location>
</feature>
<keyword evidence="1" id="KW-0812">Transmembrane</keyword>
<sequence length="156" mass="18604">MLPIKKNCFIIIFIVFIIIGSLLKNFFDKIGFVDSYMVKFQVLELYVRKNIFMDFYWYNEIPKNHFIFSDDCFECRVDYLSAIVYIFGESIEKSGEGTLVFYHSIDDNERCKLYKKLKYLDNSKYYLSLNNEKKYGVDFLKNIIIIDGDNNCDTVK</sequence>
<evidence type="ECO:0000313" key="4">
    <source>
        <dbReference type="Proteomes" id="UP000092575"/>
    </source>
</evidence>
<dbReference type="RefSeq" id="WP_067008770.1">
    <property type="nucleotide sequence ID" value="NZ_CP065728.1"/>
</dbReference>
<evidence type="ECO:0000313" key="5">
    <source>
        <dbReference type="Proteomes" id="UP000594834"/>
    </source>
</evidence>
<proteinExistence type="predicted"/>
<evidence type="ECO:0000313" key="3">
    <source>
        <dbReference type="EMBL" id="QPT45487.1"/>
    </source>
</evidence>
<keyword evidence="1" id="KW-0472">Membrane</keyword>
<dbReference type="Proteomes" id="UP000092575">
    <property type="component" value="Unassembled WGS sequence"/>
</dbReference>
<dbReference type="EMBL" id="LXTW01000020">
    <property type="protein sequence ID" value="OBX84256.1"/>
    <property type="molecule type" value="Genomic_DNA"/>
</dbReference>
<dbReference type="Proteomes" id="UP000594834">
    <property type="component" value="Chromosome"/>
</dbReference>
<reference evidence="3 5" key="2">
    <citation type="submission" date="2020-12" db="EMBL/GenBank/DDBJ databases">
        <title>FDA dAtabase for Regulatory Grade micrObial Sequences (FDA-ARGOS): Supporting development and validation of Infectious Disease Dx tests.</title>
        <authorList>
            <person name="Sproer C."/>
            <person name="Gronow S."/>
            <person name="Severitt S."/>
            <person name="Schroder I."/>
            <person name="Tallon L."/>
            <person name="Sadzewicz L."/>
            <person name="Zhao X."/>
            <person name="Boylan J."/>
            <person name="Ott S."/>
            <person name="Bowen H."/>
            <person name="Vavikolanu K."/>
            <person name="Mehta A."/>
            <person name="Aluvathingal J."/>
            <person name="Nadendla S."/>
            <person name="Lowell S."/>
            <person name="Myers T."/>
            <person name="Yan Y."/>
            <person name="Sichtig H."/>
        </authorList>
    </citation>
    <scope>NUCLEOTIDE SEQUENCE [LARGE SCALE GENOMIC DNA]</scope>
    <source>
        <strain evidence="3 5">FDAARGOS_869</strain>
    </source>
</reference>
<dbReference type="AlphaFoldDB" id="A0A1B8QKY8"/>
<keyword evidence="5" id="KW-1185">Reference proteome</keyword>
<protein>
    <submittedName>
        <fullName evidence="2">Uncharacterized protein</fullName>
    </submittedName>
</protein>
<evidence type="ECO:0000256" key="1">
    <source>
        <dbReference type="SAM" id="Phobius"/>
    </source>
</evidence>
<reference evidence="2 4" key="1">
    <citation type="submission" date="2016-05" db="EMBL/GenBank/DDBJ databases">
        <title>Draft genome sequence of Moraxella nonliquefaciens CCUG 348T.</title>
        <authorList>
            <person name="Salva-Serra F."/>
            <person name="Engstrom-Jakobsson H."/>
            <person name="Thorell K."/>
            <person name="Gonzales-Siles L."/>
            <person name="Karlsson R."/>
            <person name="Boulund F."/>
            <person name="Engstrand L."/>
            <person name="Kristiansson E."/>
            <person name="Moore E."/>
        </authorList>
    </citation>
    <scope>NUCLEOTIDE SEQUENCE [LARGE SCALE GENOMIC DNA]</scope>
    <source>
        <strain evidence="2 4">CCUG 348</strain>
    </source>
</reference>